<dbReference type="EC" id="2.5.1.15" evidence="4"/>
<dbReference type="GO" id="GO:0046656">
    <property type="term" value="P:folic acid biosynthetic process"/>
    <property type="evidence" value="ECO:0007669"/>
    <property type="project" value="UniProtKB-KW"/>
</dbReference>
<comment type="caution">
    <text evidence="10">The sequence shown here is derived from an EMBL/GenBank/DDBJ whole genome shotgun (WGS) entry which is preliminary data.</text>
</comment>
<protein>
    <recommendedName>
        <fullName evidence="4">dihydropteroate synthase</fullName>
        <ecNumber evidence="4">2.5.1.15</ecNumber>
    </recommendedName>
</protein>
<dbReference type="NCBIfam" id="TIGR01496">
    <property type="entry name" value="DHPS"/>
    <property type="match status" value="1"/>
</dbReference>
<proteinExistence type="predicted"/>
<evidence type="ECO:0000313" key="10">
    <source>
        <dbReference type="EMBL" id="TKB96297.1"/>
    </source>
</evidence>
<dbReference type="PROSITE" id="PS50972">
    <property type="entry name" value="PTERIN_BINDING"/>
    <property type="match status" value="1"/>
</dbReference>
<dbReference type="Gene3D" id="3.20.20.20">
    <property type="entry name" value="Dihydropteroate synthase-like"/>
    <property type="match status" value="1"/>
</dbReference>
<evidence type="ECO:0000313" key="11">
    <source>
        <dbReference type="Proteomes" id="UP000308181"/>
    </source>
</evidence>
<organism evidence="10 11">
    <name type="scientific">Pedobacter cryophilus</name>
    <dbReference type="NCBI Taxonomy" id="2571271"/>
    <lineage>
        <taxon>Bacteria</taxon>
        <taxon>Pseudomonadati</taxon>
        <taxon>Bacteroidota</taxon>
        <taxon>Sphingobacteriia</taxon>
        <taxon>Sphingobacteriales</taxon>
        <taxon>Sphingobacteriaceae</taxon>
        <taxon>Pedobacter</taxon>
    </lineage>
</organism>
<gene>
    <name evidence="10" type="primary">folP</name>
    <name evidence="10" type="ORF">FA046_14020</name>
</gene>
<dbReference type="RefSeq" id="WP_136827164.1">
    <property type="nucleotide sequence ID" value="NZ_SWBP01000005.1"/>
</dbReference>
<dbReference type="InterPro" id="IPR011005">
    <property type="entry name" value="Dihydropteroate_synth-like_sf"/>
</dbReference>
<dbReference type="PANTHER" id="PTHR20941">
    <property type="entry name" value="FOLATE SYNTHESIS PROTEINS"/>
    <property type="match status" value="1"/>
</dbReference>
<comment type="cofactor">
    <cofactor evidence="2">
        <name>Mg(2+)</name>
        <dbReference type="ChEBI" id="CHEBI:18420"/>
    </cofactor>
</comment>
<evidence type="ECO:0000256" key="1">
    <source>
        <dbReference type="ARBA" id="ARBA00000012"/>
    </source>
</evidence>
<sequence>MTAKDTFFQVKKTLNVGGKIIDLTQPKVMGILNITPDSFFSGSRLQSEKEILLQAEKMLIESADFLDLGAYSSRVGATDISPEEEEKRLIPAIKIIVKNFPEALLSVDTFRATIAEKAIENGAHIINDISGGNLDEHMFKTVGKLKVPYVLMHMKGNPQTMKDLNHYENMMQEISFYFSEKIAQLKEAGVKDIILDPGFGFAKNVEQNFKLLQHLEDFRILGYPVLAGLSRKSMIWRSLNISPQQALNGTSVLNTIALQHGASILRVHDVKEAMECIKLTTLLNSNAV</sequence>
<evidence type="ECO:0000259" key="9">
    <source>
        <dbReference type="PROSITE" id="PS50972"/>
    </source>
</evidence>
<reference evidence="10 11" key="1">
    <citation type="submission" date="2019-04" db="EMBL/GenBank/DDBJ databases">
        <title>Pedobacter sp. AR-3-17 sp. nov., isolated from Arctic soil.</title>
        <authorList>
            <person name="Dahal R.H."/>
            <person name="Kim D.-U."/>
        </authorList>
    </citation>
    <scope>NUCLEOTIDE SEQUENCE [LARGE SCALE GENOMIC DNA]</scope>
    <source>
        <strain evidence="10 11">AR-3-17</strain>
    </source>
</reference>
<evidence type="ECO:0000256" key="5">
    <source>
        <dbReference type="ARBA" id="ARBA00022679"/>
    </source>
</evidence>
<dbReference type="GO" id="GO:0004156">
    <property type="term" value="F:dihydropteroate synthase activity"/>
    <property type="evidence" value="ECO:0007669"/>
    <property type="project" value="UniProtKB-EC"/>
</dbReference>
<comment type="pathway">
    <text evidence="3">Cofactor biosynthesis; tetrahydrofolate biosynthesis; 7,8-dihydrofolate from 2-amino-4-hydroxy-6-hydroxymethyl-7,8-dihydropteridine diphosphate and 4-aminobenzoate: step 1/2.</text>
</comment>
<dbReference type="CDD" id="cd00739">
    <property type="entry name" value="DHPS"/>
    <property type="match status" value="1"/>
</dbReference>
<keyword evidence="5 10" id="KW-0808">Transferase</keyword>
<feature type="domain" description="Pterin-binding" evidence="9">
    <location>
        <begin position="26"/>
        <end position="278"/>
    </location>
</feature>
<comment type="catalytic activity">
    <reaction evidence="1">
        <text>(7,8-dihydropterin-6-yl)methyl diphosphate + 4-aminobenzoate = 7,8-dihydropteroate + diphosphate</text>
        <dbReference type="Rhea" id="RHEA:19949"/>
        <dbReference type="ChEBI" id="CHEBI:17836"/>
        <dbReference type="ChEBI" id="CHEBI:17839"/>
        <dbReference type="ChEBI" id="CHEBI:33019"/>
        <dbReference type="ChEBI" id="CHEBI:72950"/>
        <dbReference type="EC" id="2.5.1.15"/>
    </reaction>
</comment>
<accession>A0A4U1BVR3</accession>
<dbReference type="OrthoDB" id="9811744at2"/>
<evidence type="ECO:0000256" key="6">
    <source>
        <dbReference type="ARBA" id="ARBA00022723"/>
    </source>
</evidence>
<evidence type="ECO:0000256" key="8">
    <source>
        <dbReference type="ARBA" id="ARBA00022909"/>
    </source>
</evidence>
<dbReference type="SUPFAM" id="SSF51717">
    <property type="entry name" value="Dihydropteroate synthetase-like"/>
    <property type="match status" value="1"/>
</dbReference>
<dbReference type="InterPro" id="IPR045031">
    <property type="entry name" value="DHP_synth-like"/>
</dbReference>
<dbReference type="EMBL" id="SWBP01000005">
    <property type="protein sequence ID" value="TKB96297.1"/>
    <property type="molecule type" value="Genomic_DNA"/>
</dbReference>
<evidence type="ECO:0000256" key="2">
    <source>
        <dbReference type="ARBA" id="ARBA00001946"/>
    </source>
</evidence>
<evidence type="ECO:0000256" key="7">
    <source>
        <dbReference type="ARBA" id="ARBA00022842"/>
    </source>
</evidence>
<keyword evidence="11" id="KW-1185">Reference proteome</keyword>
<evidence type="ECO:0000256" key="4">
    <source>
        <dbReference type="ARBA" id="ARBA00012458"/>
    </source>
</evidence>
<dbReference type="GO" id="GO:0046872">
    <property type="term" value="F:metal ion binding"/>
    <property type="evidence" value="ECO:0007669"/>
    <property type="project" value="UniProtKB-KW"/>
</dbReference>
<evidence type="ECO:0000256" key="3">
    <source>
        <dbReference type="ARBA" id="ARBA00004763"/>
    </source>
</evidence>
<name>A0A4U1BVR3_9SPHI</name>
<keyword evidence="6" id="KW-0479">Metal-binding</keyword>
<dbReference type="AlphaFoldDB" id="A0A4U1BVR3"/>
<dbReference type="GO" id="GO:0046654">
    <property type="term" value="P:tetrahydrofolate biosynthetic process"/>
    <property type="evidence" value="ECO:0007669"/>
    <property type="project" value="TreeGrafter"/>
</dbReference>
<dbReference type="GO" id="GO:0005829">
    <property type="term" value="C:cytosol"/>
    <property type="evidence" value="ECO:0007669"/>
    <property type="project" value="TreeGrafter"/>
</dbReference>
<keyword evidence="8" id="KW-0289">Folate biosynthesis</keyword>
<dbReference type="Pfam" id="PF00809">
    <property type="entry name" value="Pterin_bind"/>
    <property type="match status" value="1"/>
</dbReference>
<dbReference type="PANTHER" id="PTHR20941:SF1">
    <property type="entry name" value="FOLIC ACID SYNTHESIS PROTEIN FOL1"/>
    <property type="match status" value="1"/>
</dbReference>
<keyword evidence="7" id="KW-0460">Magnesium</keyword>
<dbReference type="InterPro" id="IPR006390">
    <property type="entry name" value="DHP_synth_dom"/>
</dbReference>
<dbReference type="InterPro" id="IPR000489">
    <property type="entry name" value="Pterin-binding_dom"/>
</dbReference>
<dbReference type="Proteomes" id="UP000308181">
    <property type="component" value="Unassembled WGS sequence"/>
</dbReference>